<dbReference type="AlphaFoldDB" id="A0A367JUP2"/>
<sequence>MKSIYFGFILYVCVLVVEAGSYHRRRYIDPKLWLEKRGTEENCSIACTGELANCAERCRRSGVNRDLRTVCQDGVCYCGFEVKDDKP</sequence>
<protein>
    <recommendedName>
        <fullName evidence="4">Invertebrate defensins family profile domain-containing protein</fullName>
    </recommendedName>
</protein>
<feature type="chain" id="PRO_5016619907" description="Invertebrate defensins family profile domain-containing protein" evidence="1">
    <location>
        <begin position="20"/>
        <end position="87"/>
    </location>
</feature>
<comment type="caution">
    <text evidence="2">The sequence shown here is derived from an EMBL/GenBank/DDBJ whole genome shotgun (WGS) entry which is preliminary data.</text>
</comment>
<proteinExistence type="predicted"/>
<evidence type="ECO:0000313" key="3">
    <source>
        <dbReference type="Proteomes" id="UP000253551"/>
    </source>
</evidence>
<dbReference type="OrthoDB" id="2202112at2759"/>
<accession>A0A367JUP2</accession>
<evidence type="ECO:0000256" key="1">
    <source>
        <dbReference type="SAM" id="SignalP"/>
    </source>
</evidence>
<keyword evidence="1" id="KW-0732">Signal</keyword>
<evidence type="ECO:0000313" key="2">
    <source>
        <dbReference type="EMBL" id="RCH93660.1"/>
    </source>
</evidence>
<dbReference type="EMBL" id="PJQM01002663">
    <property type="protein sequence ID" value="RCH93660.1"/>
    <property type="molecule type" value="Genomic_DNA"/>
</dbReference>
<dbReference type="Proteomes" id="UP000253551">
    <property type="component" value="Unassembled WGS sequence"/>
</dbReference>
<gene>
    <name evidence="2" type="ORF">CU098_007623</name>
</gene>
<feature type="signal peptide" evidence="1">
    <location>
        <begin position="1"/>
        <end position="19"/>
    </location>
</feature>
<organism evidence="2 3">
    <name type="scientific">Rhizopus stolonifer</name>
    <name type="common">Rhizopus nigricans</name>
    <dbReference type="NCBI Taxonomy" id="4846"/>
    <lineage>
        <taxon>Eukaryota</taxon>
        <taxon>Fungi</taxon>
        <taxon>Fungi incertae sedis</taxon>
        <taxon>Mucoromycota</taxon>
        <taxon>Mucoromycotina</taxon>
        <taxon>Mucoromycetes</taxon>
        <taxon>Mucorales</taxon>
        <taxon>Mucorineae</taxon>
        <taxon>Rhizopodaceae</taxon>
        <taxon>Rhizopus</taxon>
    </lineage>
</organism>
<keyword evidence="3" id="KW-1185">Reference proteome</keyword>
<name>A0A367JUP2_RHIST</name>
<evidence type="ECO:0008006" key="4">
    <source>
        <dbReference type="Google" id="ProtNLM"/>
    </source>
</evidence>
<reference evidence="2 3" key="1">
    <citation type="journal article" date="2018" name="G3 (Bethesda)">
        <title>Phylogenetic and Phylogenomic Definition of Rhizopus Species.</title>
        <authorList>
            <person name="Gryganskyi A.P."/>
            <person name="Golan J."/>
            <person name="Dolatabadi S."/>
            <person name="Mondo S."/>
            <person name="Robb S."/>
            <person name="Idnurm A."/>
            <person name="Muszewska A."/>
            <person name="Steczkiewicz K."/>
            <person name="Masonjones S."/>
            <person name="Liao H.L."/>
            <person name="Gajdeczka M.T."/>
            <person name="Anike F."/>
            <person name="Vuek A."/>
            <person name="Anishchenko I.M."/>
            <person name="Voigt K."/>
            <person name="de Hoog G.S."/>
            <person name="Smith M.E."/>
            <person name="Heitman J."/>
            <person name="Vilgalys R."/>
            <person name="Stajich J.E."/>
        </authorList>
    </citation>
    <scope>NUCLEOTIDE SEQUENCE [LARGE SCALE GENOMIC DNA]</scope>
    <source>
        <strain evidence="2 3">LSU 92-RS-03</strain>
    </source>
</reference>